<evidence type="ECO:0000313" key="3">
    <source>
        <dbReference type="EMBL" id="KAK3177993.1"/>
    </source>
</evidence>
<dbReference type="EMBL" id="JASNWA010000003">
    <property type="protein sequence ID" value="KAK3177993.1"/>
    <property type="molecule type" value="Genomic_DNA"/>
</dbReference>
<feature type="domain" description="Nephrocystin 3-like N-terminal" evidence="2">
    <location>
        <begin position="8"/>
        <end position="69"/>
    </location>
</feature>
<dbReference type="Pfam" id="PF24883">
    <property type="entry name" value="NPHP3_N"/>
    <property type="match status" value="1"/>
</dbReference>
<comment type="caution">
    <text evidence="3">The sequence shown here is derived from an EMBL/GenBank/DDBJ whole genome shotgun (WGS) entry which is preliminary data.</text>
</comment>
<dbReference type="AlphaFoldDB" id="A0AAD9ZG21"/>
<keyword evidence="4" id="KW-1185">Reference proteome</keyword>
<name>A0AAD9ZG21_9LECA</name>
<reference evidence="3" key="1">
    <citation type="submission" date="2022-11" db="EMBL/GenBank/DDBJ databases">
        <title>Chromosomal genome sequence assembly and mating type (MAT) locus characterization of the leprose asexual lichenized fungus Lepraria neglecta (Nyl.) Erichsen.</title>
        <authorList>
            <person name="Allen J.L."/>
            <person name="Pfeffer B."/>
        </authorList>
    </citation>
    <scope>NUCLEOTIDE SEQUENCE</scope>
    <source>
        <strain evidence="3">Allen 5258</strain>
    </source>
</reference>
<gene>
    <name evidence="3" type="ORF">OEA41_000125</name>
</gene>
<evidence type="ECO:0000259" key="2">
    <source>
        <dbReference type="Pfam" id="PF24883"/>
    </source>
</evidence>
<dbReference type="PANTHER" id="PTHR10039:SF15">
    <property type="entry name" value="NACHT DOMAIN-CONTAINING PROTEIN"/>
    <property type="match status" value="1"/>
</dbReference>
<organism evidence="3 4">
    <name type="scientific">Lepraria neglecta</name>
    <dbReference type="NCBI Taxonomy" id="209136"/>
    <lineage>
        <taxon>Eukaryota</taxon>
        <taxon>Fungi</taxon>
        <taxon>Dikarya</taxon>
        <taxon>Ascomycota</taxon>
        <taxon>Pezizomycotina</taxon>
        <taxon>Lecanoromycetes</taxon>
        <taxon>OSLEUM clade</taxon>
        <taxon>Lecanoromycetidae</taxon>
        <taxon>Lecanorales</taxon>
        <taxon>Lecanorineae</taxon>
        <taxon>Stereocaulaceae</taxon>
        <taxon>Lepraria</taxon>
    </lineage>
</organism>
<dbReference type="PANTHER" id="PTHR10039">
    <property type="entry name" value="AMELOGENIN"/>
    <property type="match status" value="1"/>
</dbReference>
<protein>
    <recommendedName>
        <fullName evidence="2">Nephrocystin 3-like N-terminal domain-containing protein</fullName>
    </recommendedName>
</protein>
<evidence type="ECO:0000256" key="1">
    <source>
        <dbReference type="ARBA" id="ARBA00022737"/>
    </source>
</evidence>
<dbReference type="Proteomes" id="UP001276659">
    <property type="component" value="Unassembled WGS sequence"/>
</dbReference>
<sequence length="106" mass="12272">MSYPPNEAQLYELLVETSKEFETMYIVVDALDELKGSEIKVNRRPPFLSKPQKLRTSSQCSISVLVTSRPDFYYIQEYFATSHKLEIKADFSDIEEYARSEMTTTG</sequence>
<keyword evidence="1" id="KW-0677">Repeat</keyword>
<evidence type="ECO:0000313" key="4">
    <source>
        <dbReference type="Proteomes" id="UP001276659"/>
    </source>
</evidence>
<dbReference type="InterPro" id="IPR056884">
    <property type="entry name" value="NPHP3-like_N"/>
</dbReference>
<proteinExistence type="predicted"/>
<accession>A0AAD9ZG21</accession>